<dbReference type="AlphaFoldDB" id="A0A4S8EUF0"/>
<dbReference type="EMBL" id="STFG01000036">
    <property type="protein sequence ID" value="THT96051.1"/>
    <property type="molecule type" value="Genomic_DNA"/>
</dbReference>
<sequence length="125" mass="14385">MDGLDQSERDEYITKYLQDMAARNSAPTTYNEFASKHGFPSVTNENWTGHPMQVLFVRLDASDIAMARPLLTSLIVHKSYPDKKIPGHGYFKSLEKRLGKERLQGKAKVSIYHDELQRLYAYYKG</sequence>
<protein>
    <submittedName>
        <fullName evidence="1">Uncharacterized protein</fullName>
    </submittedName>
</protein>
<proteinExistence type="predicted"/>
<evidence type="ECO:0000313" key="2">
    <source>
        <dbReference type="Proteomes" id="UP000308917"/>
    </source>
</evidence>
<name>A0A4S8EUF0_9BURK</name>
<dbReference type="Proteomes" id="UP000308917">
    <property type="component" value="Unassembled WGS sequence"/>
</dbReference>
<organism evidence="1 2">
    <name type="scientific">Lampropedia puyangensis</name>
    <dbReference type="NCBI Taxonomy" id="1330072"/>
    <lineage>
        <taxon>Bacteria</taxon>
        <taxon>Pseudomonadati</taxon>
        <taxon>Pseudomonadota</taxon>
        <taxon>Betaproteobacteria</taxon>
        <taxon>Burkholderiales</taxon>
        <taxon>Comamonadaceae</taxon>
        <taxon>Lampropedia</taxon>
    </lineage>
</organism>
<gene>
    <name evidence="1" type="ORF">E9531_16845</name>
</gene>
<keyword evidence="2" id="KW-1185">Reference proteome</keyword>
<evidence type="ECO:0000313" key="1">
    <source>
        <dbReference type="EMBL" id="THT96051.1"/>
    </source>
</evidence>
<accession>A0A4S8EUF0</accession>
<comment type="caution">
    <text evidence="1">The sequence shown here is derived from an EMBL/GenBank/DDBJ whole genome shotgun (WGS) entry which is preliminary data.</text>
</comment>
<reference evidence="1 2" key="1">
    <citation type="journal article" date="2015" name="Antonie Van Leeuwenhoek">
        <title>Lampropedia puyangensis sp. nov., isolated from symptomatic bark of Populus ? euramericana canker and emended description of Lampropedia hyalina (Ehrenberg 1832) Lee et al. 2004.</title>
        <authorList>
            <person name="Li Y."/>
            <person name="Wang T."/>
            <person name="Piao C.G."/>
            <person name="Wang L.F."/>
            <person name="Tian G.Z."/>
            <person name="Zhu T.H."/>
            <person name="Guo M.W."/>
        </authorList>
    </citation>
    <scope>NUCLEOTIDE SEQUENCE [LARGE SCALE GENOMIC DNA]</scope>
    <source>
        <strain evidence="1 2">2-bin</strain>
    </source>
</reference>